<feature type="disulfide bond" evidence="33">
    <location>
        <begin position="517"/>
        <end position="544"/>
    </location>
</feature>
<dbReference type="CDD" id="cd00190">
    <property type="entry name" value="Tryp_SPc"/>
    <property type="match status" value="1"/>
</dbReference>
<evidence type="ECO:0000256" key="5">
    <source>
        <dbReference type="ARBA" id="ARBA00022525"/>
    </source>
</evidence>
<dbReference type="InterPro" id="IPR001254">
    <property type="entry name" value="Trypsin_dom"/>
</dbReference>
<dbReference type="InterPro" id="IPR035976">
    <property type="entry name" value="Sushi/SCR/CCP_sf"/>
</dbReference>
<dbReference type="InterPro" id="IPR001045">
    <property type="entry name" value="Spermi_synthase"/>
</dbReference>
<feature type="active site" description="Proton acceptor" evidence="35">
    <location>
        <position position="141"/>
    </location>
</feature>
<evidence type="ECO:0000256" key="14">
    <source>
        <dbReference type="ARBA" id="ARBA00022737"/>
    </source>
</evidence>
<dbReference type="GO" id="GO:0005615">
    <property type="term" value="C:extracellular space"/>
    <property type="evidence" value="ECO:0007669"/>
    <property type="project" value="TreeGrafter"/>
</dbReference>
<evidence type="ECO:0000259" key="39">
    <source>
        <dbReference type="PROSITE" id="PS50240"/>
    </source>
</evidence>
<keyword evidence="5" id="KW-0964">Secreted</keyword>
<dbReference type="FunFam" id="2.40.10.10:FF:000011">
    <property type="entry name" value="Coagulation factor X"/>
    <property type="match status" value="1"/>
</dbReference>
<dbReference type="InterPro" id="IPR001314">
    <property type="entry name" value="Peptidase_S1A"/>
</dbReference>
<evidence type="ECO:0000256" key="9">
    <source>
        <dbReference type="ARBA" id="ARBA00022670"/>
    </source>
</evidence>
<dbReference type="InterPro" id="IPR018097">
    <property type="entry name" value="EGF_Ca-bd_CS"/>
</dbReference>
<sequence length="1017" mass="114290">MSLQVEEILYQKKSKFQDVMVFKSKTYGNVLVLDGVIQCTERDEFSYQEMIANLPLCCHPCPKKVLIIGGGDGGVLREVVKHPMVESVVQCEIDEDVINVSKKYLPGMAKGFFSPKLTLNVGDGFEFMKKNQDAFDVIITDSSDPVGPAESLFKESYYQLMKTALREGGILCCQGECQWLHLELIKEMHIFCKSLFPVVDYAYCTIPTYPSGQIGFMLCSKNPDTNFREPIRELTRDEIESMDLKYYNPEIHRASFILPEFARKELSKERKELILKLITGLLDGVDNSVLTGDLFPLEEEEPIESRLEERAVYNRLAQLPQRDRKAPSQEPPPQPPGYEELFGVVTWAVTGVELLTGLFGSFTSPNFPNVYPNNQLITWNITAPAGHRLRLYFTHFELEPSLHCEYDYLQLISDDNSTVRFCGEGEKNYADSPKNADLYSSMTTMSVTFRSDYSNEERFTGFQAYYTAEEDIDECVIAVDGERACDHYCHNYIGSFYCTCRLGYQLHANKKDCTAECSGQVLIDRSGELTSPDYPLFYPRMSQCDYTIRLPDGFQINLDFVEIFDVETHPGVSCPYDVLMITADSREYGPFCGTKPPARIETGAHQVRVTFRSDGSGKNRGWKIKYSSTAKPCPNPMAPLRGRIYPQQDQYILTDTFNVTCDLGFQLTLGDEKLPFYQATCLKGGFWDGPLPLCTLVDCEAPNNVNNGSVQFSTTTYKSQIKYSCEELYTIKDDTDGVYTCADDGYWRDALGRKSPPDCIPICGKPTGRLAKVIGGEDAQKNEIPWQVMILKGGRLKGGGVLLRDDWVLTAAHVLQDMSGLAVKLGLVKRSDPDAVVAFPKDIFIHPSYHHDGLNFDHDIALIKLKQKVPLSAAIMPVCLPGKEERFILQTNDYGTVSGWGVWHKTSNRGSYNLKYAEIPVADFAECKAKYDALVTPNGRLVVTDNMVCAGLEQGGVDSCQGDSGGPYVFLDKQSRSWYIGGIVSWGYTCAEAGYYGMYTKVTNYIDWIEDIMLKNS</sequence>
<evidence type="ECO:0000256" key="12">
    <source>
        <dbReference type="ARBA" id="ARBA00022723"/>
    </source>
</evidence>
<evidence type="ECO:0000256" key="35">
    <source>
        <dbReference type="PROSITE-ProRule" id="PRU00354"/>
    </source>
</evidence>
<feature type="domain" description="CUB" evidence="38">
    <location>
        <begin position="350"/>
        <end position="469"/>
    </location>
</feature>
<dbReference type="GO" id="GO:0006596">
    <property type="term" value="P:polyamine biosynthetic process"/>
    <property type="evidence" value="ECO:0007669"/>
    <property type="project" value="UniProtKB-UniRule"/>
</dbReference>
<keyword evidence="15" id="KW-0378">Hydrolase</keyword>
<dbReference type="GO" id="GO:0005509">
    <property type="term" value="F:calcium ion binding"/>
    <property type="evidence" value="ECO:0007669"/>
    <property type="project" value="InterPro"/>
</dbReference>
<evidence type="ECO:0000256" key="19">
    <source>
        <dbReference type="ARBA" id="ARBA00022837"/>
    </source>
</evidence>
<dbReference type="SMART" id="SM00032">
    <property type="entry name" value="CCP"/>
    <property type="match status" value="2"/>
</dbReference>
<keyword evidence="25" id="KW-0379">Hydroxylation</keyword>
<evidence type="ECO:0000256" key="1">
    <source>
        <dbReference type="ARBA" id="ARBA00004240"/>
    </source>
</evidence>
<evidence type="ECO:0000256" key="13">
    <source>
        <dbReference type="ARBA" id="ARBA00022729"/>
    </source>
</evidence>
<keyword evidence="6" id="KW-0245">EGF-like domain</keyword>
<organism evidence="42 43">
    <name type="scientific">Bagarius yarrelli</name>
    <name type="common">Goonch</name>
    <name type="synonym">Bagrus yarrelli</name>
    <dbReference type="NCBI Taxonomy" id="175774"/>
    <lineage>
        <taxon>Eukaryota</taxon>
        <taxon>Metazoa</taxon>
        <taxon>Chordata</taxon>
        <taxon>Craniata</taxon>
        <taxon>Vertebrata</taxon>
        <taxon>Euteleostomi</taxon>
        <taxon>Actinopterygii</taxon>
        <taxon>Neopterygii</taxon>
        <taxon>Teleostei</taxon>
        <taxon>Ostariophysi</taxon>
        <taxon>Siluriformes</taxon>
        <taxon>Sisoridae</taxon>
        <taxon>Sisorinae</taxon>
        <taxon>Bagarius</taxon>
    </lineage>
</organism>
<keyword evidence="8 34" id="KW-0768">Sushi</keyword>
<dbReference type="AlphaFoldDB" id="A0A556UYV1"/>
<dbReference type="InterPro" id="IPR000742">
    <property type="entry name" value="EGF"/>
</dbReference>
<dbReference type="Gene3D" id="2.30.140.10">
    <property type="entry name" value="Spermidine synthase, tetramerisation domain"/>
    <property type="match status" value="1"/>
</dbReference>
<dbReference type="Gene3D" id="3.40.50.150">
    <property type="entry name" value="Vaccinia Virus protein VP39"/>
    <property type="match status" value="1"/>
</dbReference>
<dbReference type="InterPro" id="IPR035914">
    <property type="entry name" value="Sperma_CUB_dom_sf"/>
</dbReference>
<name>A0A556UYV1_BAGYA</name>
<feature type="domain" description="Sushi" evidence="40">
    <location>
        <begin position="631"/>
        <end position="696"/>
    </location>
</feature>
<dbReference type="CDD" id="cd00041">
    <property type="entry name" value="CUB"/>
    <property type="match status" value="2"/>
</dbReference>
<dbReference type="SUPFAM" id="SSF53335">
    <property type="entry name" value="S-adenosyl-L-methionine-dependent methyltransferases"/>
    <property type="match status" value="1"/>
</dbReference>
<evidence type="ECO:0000256" key="11">
    <source>
        <dbReference type="ARBA" id="ARBA00022696"/>
    </source>
</evidence>
<evidence type="ECO:0000256" key="28">
    <source>
        <dbReference type="ARBA" id="ARBA00038995"/>
    </source>
</evidence>
<evidence type="ECO:0000256" key="32">
    <source>
        <dbReference type="ARBA" id="ARBA00042906"/>
    </source>
</evidence>
<comment type="function">
    <text evidence="27">Protein C is a vitamin K-dependent serine protease that regulates blood coagulation by inactivating factors Va and VIIIa in the presence of calcium ions and phospholipids. Exerts a protective effect on the endothelial cell barrier function.</text>
</comment>
<evidence type="ECO:0000256" key="34">
    <source>
        <dbReference type="PROSITE-ProRule" id="PRU00302"/>
    </source>
</evidence>
<evidence type="ECO:0000256" key="20">
    <source>
        <dbReference type="ARBA" id="ARBA00022859"/>
    </source>
</evidence>
<evidence type="ECO:0000256" key="26">
    <source>
        <dbReference type="ARBA" id="ARBA00036045"/>
    </source>
</evidence>
<dbReference type="FunFam" id="2.10.25.10:FF:000059">
    <property type="entry name" value="Mannan-binding lectin serine protease 1"/>
    <property type="match status" value="1"/>
</dbReference>
<keyword evidence="23 33" id="KW-1015">Disulfide bond</keyword>
<dbReference type="SUPFAM" id="SSF49854">
    <property type="entry name" value="Spermadhesin, CUB domain"/>
    <property type="match status" value="2"/>
</dbReference>
<keyword evidence="20" id="KW-0391">Immunity</keyword>
<dbReference type="GO" id="GO:0045087">
    <property type="term" value="P:innate immune response"/>
    <property type="evidence" value="ECO:0007669"/>
    <property type="project" value="UniProtKB-KW"/>
</dbReference>
<evidence type="ECO:0000256" key="15">
    <source>
        <dbReference type="ARBA" id="ARBA00022801"/>
    </source>
</evidence>
<dbReference type="PROSITE" id="PS01187">
    <property type="entry name" value="EGF_CA"/>
    <property type="match status" value="1"/>
</dbReference>
<evidence type="ECO:0000256" key="4">
    <source>
        <dbReference type="ARBA" id="ARBA00007867"/>
    </source>
</evidence>
<dbReference type="InterPro" id="IPR030373">
    <property type="entry name" value="PABS_CS"/>
</dbReference>
<dbReference type="GO" id="GO:0005794">
    <property type="term" value="C:Golgi apparatus"/>
    <property type="evidence" value="ECO:0007669"/>
    <property type="project" value="UniProtKB-SubCell"/>
</dbReference>
<evidence type="ECO:0000256" key="18">
    <source>
        <dbReference type="ARBA" id="ARBA00022825"/>
    </source>
</evidence>
<comment type="catalytic activity">
    <reaction evidence="26">
        <text>Degradation of blood coagulation factors Va and VIIIa.</text>
        <dbReference type="EC" id="3.4.21.69"/>
    </reaction>
</comment>
<dbReference type="InterPro" id="IPR035246">
    <property type="entry name" value="Spermidine_synt_N"/>
</dbReference>
<dbReference type="Proteomes" id="UP000319801">
    <property type="component" value="Unassembled WGS sequence"/>
</dbReference>
<evidence type="ECO:0000313" key="43">
    <source>
        <dbReference type="Proteomes" id="UP000319801"/>
    </source>
</evidence>
<dbReference type="GO" id="GO:0005783">
    <property type="term" value="C:endoplasmic reticulum"/>
    <property type="evidence" value="ECO:0007669"/>
    <property type="project" value="UniProtKB-SubCell"/>
</dbReference>
<dbReference type="Gene3D" id="2.10.70.10">
    <property type="entry name" value="Complement Module, domain 1"/>
    <property type="match status" value="2"/>
</dbReference>
<dbReference type="SUPFAM" id="SSF50494">
    <property type="entry name" value="Trypsin-like serine proteases"/>
    <property type="match status" value="1"/>
</dbReference>
<evidence type="ECO:0000256" key="37">
    <source>
        <dbReference type="SAM" id="MobiDB-lite"/>
    </source>
</evidence>
<keyword evidence="13" id="KW-0732">Signal</keyword>
<dbReference type="PROSITE" id="PS50923">
    <property type="entry name" value="SUSHI"/>
    <property type="match status" value="2"/>
</dbReference>
<proteinExistence type="inferred from homology"/>
<dbReference type="CDD" id="cd02440">
    <property type="entry name" value="AdoMet_MTases"/>
    <property type="match status" value="1"/>
</dbReference>
<evidence type="ECO:0000256" key="6">
    <source>
        <dbReference type="ARBA" id="ARBA00022536"/>
    </source>
</evidence>
<feature type="domain" description="PABS" evidence="41">
    <location>
        <begin position="1"/>
        <end position="221"/>
    </location>
</feature>
<evidence type="ECO:0000256" key="3">
    <source>
        <dbReference type="ARBA" id="ARBA00004613"/>
    </source>
</evidence>
<dbReference type="Pfam" id="PF01564">
    <property type="entry name" value="Spermine_synth"/>
    <property type="match status" value="1"/>
</dbReference>
<dbReference type="InterPro" id="IPR037163">
    <property type="entry name" value="Spermidine_synt_N_sf"/>
</dbReference>
<comment type="subcellular location">
    <subcellularLocation>
        <location evidence="1">Endoplasmic reticulum</location>
    </subcellularLocation>
    <subcellularLocation>
        <location evidence="2">Golgi apparatus</location>
    </subcellularLocation>
    <subcellularLocation>
        <location evidence="3">Secreted</location>
    </subcellularLocation>
</comment>
<feature type="domain" description="Peptidase S1" evidence="39">
    <location>
        <begin position="773"/>
        <end position="1014"/>
    </location>
</feature>
<evidence type="ECO:0000256" key="10">
    <source>
        <dbReference type="ARBA" id="ARBA00022679"/>
    </source>
</evidence>
<dbReference type="Pfam" id="PF00089">
    <property type="entry name" value="Trypsin"/>
    <property type="match status" value="1"/>
</dbReference>
<dbReference type="FunFam" id="2.10.70.10:FF:000016">
    <property type="entry name" value="Mannan-binding lectin serine protease 1"/>
    <property type="match status" value="1"/>
</dbReference>
<accession>A0A556UYV1</accession>
<dbReference type="PROSITE" id="PS50240">
    <property type="entry name" value="TRYPSIN_DOM"/>
    <property type="match status" value="1"/>
</dbReference>
<comment type="similarity">
    <text evidence="4 36">Belongs to the spermidine/spermine synthase family.</text>
</comment>
<dbReference type="Pfam" id="PF00084">
    <property type="entry name" value="Sushi"/>
    <property type="match status" value="2"/>
</dbReference>
<dbReference type="Pfam" id="PF00431">
    <property type="entry name" value="CUB"/>
    <property type="match status" value="2"/>
</dbReference>
<dbReference type="InterPro" id="IPR029063">
    <property type="entry name" value="SAM-dependent_MTases_sf"/>
</dbReference>
<dbReference type="PROSITE" id="PS00135">
    <property type="entry name" value="TRYPSIN_SER"/>
    <property type="match status" value="1"/>
</dbReference>
<dbReference type="InterPro" id="IPR000436">
    <property type="entry name" value="Sushi_SCR_CCP_dom"/>
</dbReference>
<dbReference type="SUPFAM" id="SSF57535">
    <property type="entry name" value="Complement control module/SCR domain"/>
    <property type="match status" value="2"/>
</dbReference>
<dbReference type="Gene3D" id="2.40.10.10">
    <property type="entry name" value="Trypsin-like serine proteases"/>
    <property type="match status" value="2"/>
</dbReference>
<evidence type="ECO:0000256" key="30">
    <source>
        <dbReference type="ARBA" id="ARBA00041306"/>
    </source>
</evidence>
<dbReference type="PANTHER" id="PTHR24255">
    <property type="entry name" value="COMPLEMENT COMPONENT 1, S SUBCOMPONENT-RELATED"/>
    <property type="match status" value="1"/>
</dbReference>
<comment type="caution">
    <text evidence="42">The sequence shown here is derived from an EMBL/GenBank/DDBJ whole genome shotgun (WGS) entry which is preliminary data.</text>
</comment>
<dbReference type="NCBIfam" id="TIGR00417">
    <property type="entry name" value="speE"/>
    <property type="match status" value="1"/>
</dbReference>
<evidence type="ECO:0000256" key="24">
    <source>
        <dbReference type="ARBA" id="ARBA00023180"/>
    </source>
</evidence>
<keyword evidence="10 35" id="KW-0808">Transferase</keyword>
<keyword evidence="35" id="KW-0620">Polyamine biosynthesis</keyword>
<evidence type="ECO:0000256" key="25">
    <source>
        <dbReference type="ARBA" id="ARBA00023278"/>
    </source>
</evidence>
<dbReference type="InterPro" id="IPR001881">
    <property type="entry name" value="EGF-like_Ca-bd_dom"/>
</dbReference>
<keyword evidence="43" id="KW-1185">Reference proteome</keyword>
<evidence type="ECO:0000259" key="40">
    <source>
        <dbReference type="PROSITE" id="PS50923"/>
    </source>
</evidence>
<dbReference type="CDD" id="cd00054">
    <property type="entry name" value="EGF_CA"/>
    <property type="match status" value="1"/>
</dbReference>
<dbReference type="EC" id="3.4.21.69" evidence="28"/>
<dbReference type="Gene3D" id="2.60.120.290">
    <property type="entry name" value="Spermadhesin, CUB domain"/>
    <property type="match status" value="2"/>
</dbReference>
<feature type="domain" description="Sushi" evidence="40">
    <location>
        <begin position="697"/>
        <end position="761"/>
    </location>
</feature>
<dbReference type="PROSITE" id="PS01180">
    <property type="entry name" value="CUB"/>
    <property type="match status" value="2"/>
</dbReference>
<evidence type="ECO:0000256" key="29">
    <source>
        <dbReference type="ARBA" id="ARBA00040219"/>
    </source>
</evidence>
<evidence type="ECO:0000259" key="41">
    <source>
        <dbReference type="PROSITE" id="PS51006"/>
    </source>
</evidence>
<dbReference type="SMART" id="SM00042">
    <property type="entry name" value="CUB"/>
    <property type="match status" value="2"/>
</dbReference>
<evidence type="ECO:0000259" key="38">
    <source>
        <dbReference type="PROSITE" id="PS01180"/>
    </source>
</evidence>
<keyword evidence="19" id="KW-0106">Calcium</keyword>
<dbReference type="FunFam" id="2.60.120.290:FF:000012">
    <property type="entry name" value="mannan-binding lectin serine protease 1 isoform X1"/>
    <property type="match status" value="1"/>
</dbReference>
<dbReference type="CDD" id="cd00033">
    <property type="entry name" value="CCP"/>
    <property type="match status" value="2"/>
</dbReference>
<reference evidence="42 43" key="1">
    <citation type="journal article" date="2019" name="Genome Biol. Evol.">
        <title>Whole-Genome Sequencing of the Giant Devil Catfish, Bagarius yarrelli.</title>
        <authorList>
            <person name="Jiang W."/>
            <person name="Lv Y."/>
            <person name="Cheng L."/>
            <person name="Yang K."/>
            <person name="Chao B."/>
            <person name="Wang X."/>
            <person name="Li Y."/>
            <person name="Pan X."/>
            <person name="You X."/>
            <person name="Zhang Y."/>
            <person name="Yang J."/>
            <person name="Li J."/>
            <person name="Zhang X."/>
            <person name="Liu S."/>
            <person name="Sun C."/>
            <person name="Yang J."/>
            <person name="Shi Q."/>
        </authorList>
    </citation>
    <scope>NUCLEOTIDE SEQUENCE [LARGE SCALE GENOMIC DNA]</scope>
    <source>
        <strain evidence="42">JWS20170419001</strain>
        <tissue evidence="42">Muscle</tissue>
    </source>
</reference>
<dbReference type="GO" id="GO:0006508">
    <property type="term" value="P:proteolysis"/>
    <property type="evidence" value="ECO:0007669"/>
    <property type="project" value="UniProtKB-KW"/>
</dbReference>
<dbReference type="InterPro" id="IPR049883">
    <property type="entry name" value="NOTCH1_EGF-like"/>
</dbReference>
<dbReference type="Pfam" id="PF17284">
    <property type="entry name" value="Spermine_synt_N"/>
    <property type="match status" value="1"/>
</dbReference>
<keyword evidence="21" id="KW-0333">Golgi apparatus</keyword>
<comment type="caution">
    <text evidence="34">Lacks conserved residue(s) required for the propagation of feature annotation.</text>
</comment>
<protein>
    <recommendedName>
        <fullName evidence="29">Vitamin K-dependent protein C</fullName>
        <ecNumber evidence="28">3.4.21.69</ecNumber>
    </recommendedName>
    <alternativeName>
        <fullName evidence="32">Anticoagulant protein C</fullName>
    </alternativeName>
    <alternativeName>
        <fullName evidence="30">Autoprothrombin IIA</fullName>
    </alternativeName>
    <alternativeName>
        <fullName evidence="31">Blood coagulation factor XIV</fullName>
    </alternativeName>
</protein>
<dbReference type="InterPro" id="IPR009003">
    <property type="entry name" value="Peptidase_S1_PA"/>
</dbReference>
<dbReference type="Pfam" id="PF07645">
    <property type="entry name" value="EGF_CA"/>
    <property type="match status" value="1"/>
</dbReference>
<dbReference type="SMART" id="SM00020">
    <property type="entry name" value="Tryp_SPc"/>
    <property type="match status" value="1"/>
</dbReference>
<feature type="region of interest" description="Disordered" evidence="37">
    <location>
        <begin position="318"/>
        <end position="337"/>
    </location>
</feature>
<keyword evidence="11" id="KW-0356">Hemostasis</keyword>
<dbReference type="PROSITE" id="PS51006">
    <property type="entry name" value="PABS_2"/>
    <property type="match status" value="1"/>
</dbReference>
<keyword evidence="22" id="KW-0094">Blood coagulation</keyword>
<dbReference type="PANTHER" id="PTHR24255:SF10">
    <property type="entry name" value="MANNAN-BINDING LECTIN SERINE PROTEASE 2"/>
    <property type="match status" value="1"/>
</dbReference>
<gene>
    <name evidence="42" type="ORF">Baya_10360</name>
</gene>
<evidence type="ECO:0000256" key="36">
    <source>
        <dbReference type="RuleBase" id="RU003836"/>
    </source>
</evidence>
<keyword evidence="17" id="KW-0256">Endoplasmic reticulum</keyword>
<dbReference type="InterPro" id="IPR000859">
    <property type="entry name" value="CUB_dom"/>
</dbReference>
<dbReference type="InterPro" id="IPR030374">
    <property type="entry name" value="PABS"/>
</dbReference>
<dbReference type="PROSITE" id="PS01186">
    <property type="entry name" value="EGF_2"/>
    <property type="match status" value="1"/>
</dbReference>
<evidence type="ECO:0000313" key="42">
    <source>
        <dbReference type="EMBL" id="TSP79486.1"/>
    </source>
</evidence>
<evidence type="ECO:0000256" key="31">
    <source>
        <dbReference type="ARBA" id="ARBA00042403"/>
    </source>
</evidence>
<keyword evidence="9 42" id="KW-0645">Protease</keyword>
<evidence type="ECO:0000256" key="21">
    <source>
        <dbReference type="ARBA" id="ARBA00023034"/>
    </source>
</evidence>
<evidence type="ECO:0000256" key="22">
    <source>
        <dbReference type="ARBA" id="ARBA00023084"/>
    </source>
</evidence>
<keyword evidence="14" id="KW-0677">Repeat</keyword>
<evidence type="ECO:0000256" key="23">
    <source>
        <dbReference type="ARBA" id="ARBA00023157"/>
    </source>
</evidence>
<keyword evidence="7" id="KW-0399">Innate immunity</keyword>
<dbReference type="PRINTS" id="PR00722">
    <property type="entry name" value="CHYMOTRYPSIN"/>
</dbReference>
<evidence type="ECO:0000256" key="27">
    <source>
        <dbReference type="ARBA" id="ARBA00037553"/>
    </source>
</evidence>
<evidence type="ECO:0000256" key="17">
    <source>
        <dbReference type="ARBA" id="ARBA00022824"/>
    </source>
</evidence>
<evidence type="ECO:0000256" key="7">
    <source>
        <dbReference type="ARBA" id="ARBA00022588"/>
    </source>
</evidence>
<dbReference type="OrthoDB" id="9985152at2759"/>
<keyword evidence="24" id="KW-0325">Glycoprotein</keyword>
<dbReference type="NCBIfam" id="NF002010">
    <property type="entry name" value="PRK00811.1"/>
    <property type="match status" value="1"/>
</dbReference>
<dbReference type="SUPFAM" id="SSF57196">
    <property type="entry name" value="EGF/Laminin"/>
    <property type="match status" value="1"/>
</dbReference>
<evidence type="ECO:0000256" key="8">
    <source>
        <dbReference type="ARBA" id="ARBA00022659"/>
    </source>
</evidence>
<dbReference type="PROSITE" id="PS01330">
    <property type="entry name" value="PABS_1"/>
    <property type="match status" value="1"/>
</dbReference>
<keyword evidence="18" id="KW-0720">Serine protease</keyword>
<dbReference type="EMBL" id="VCAZ01000079">
    <property type="protein sequence ID" value="TSP79486.1"/>
    <property type="molecule type" value="Genomic_DNA"/>
</dbReference>
<keyword evidence="12" id="KW-0479">Metal-binding</keyword>
<dbReference type="Gene3D" id="2.10.25.10">
    <property type="entry name" value="Laminin"/>
    <property type="match status" value="1"/>
</dbReference>
<evidence type="ECO:0000256" key="16">
    <source>
        <dbReference type="ARBA" id="ARBA00022813"/>
    </source>
</evidence>
<dbReference type="HAMAP" id="MF_00198">
    <property type="entry name" value="Spermidine_synth"/>
    <property type="match status" value="1"/>
</dbReference>
<dbReference type="GO" id="GO:0016740">
    <property type="term" value="F:transferase activity"/>
    <property type="evidence" value="ECO:0007669"/>
    <property type="project" value="UniProtKB-UniRule"/>
</dbReference>
<dbReference type="InterPro" id="IPR033116">
    <property type="entry name" value="TRYPSIN_SER"/>
</dbReference>
<evidence type="ECO:0000256" key="33">
    <source>
        <dbReference type="PROSITE-ProRule" id="PRU00059"/>
    </source>
</evidence>
<dbReference type="GO" id="GO:0007596">
    <property type="term" value="P:blood coagulation"/>
    <property type="evidence" value="ECO:0007669"/>
    <property type="project" value="UniProtKB-KW"/>
</dbReference>
<keyword evidence="16" id="KW-0068">Autocatalytic cleavage</keyword>
<dbReference type="GO" id="GO:0004252">
    <property type="term" value="F:serine-type endopeptidase activity"/>
    <property type="evidence" value="ECO:0007669"/>
    <property type="project" value="UniProtKB-EC"/>
</dbReference>
<evidence type="ECO:0000256" key="2">
    <source>
        <dbReference type="ARBA" id="ARBA00004555"/>
    </source>
</evidence>
<feature type="domain" description="CUB" evidence="38">
    <location>
        <begin position="517"/>
        <end position="629"/>
    </location>
</feature>
<dbReference type="FunFam" id="2.60.120.290:FF:000006">
    <property type="entry name" value="Mannan-binding lectin serine protease 1"/>
    <property type="match status" value="1"/>
</dbReference>
<dbReference type="InterPro" id="IPR043504">
    <property type="entry name" value="Peptidase_S1_PA_chymotrypsin"/>
</dbReference>
<dbReference type="SMART" id="SM00179">
    <property type="entry name" value="EGF_CA"/>
    <property type="match status" value="1"/>
</dbReference>
<dbReference type="FunFam" id="3.40.50.150:FF:000013">
    <property type="entry name" value="Spermidine synthase"/>
    <property type="match status" value="1"/>
</dbReference>